<comment type="caution">
    <text evidence="2">The sequence shown here is derived from an EMBL/GenBank/DDBJ whole genome shotgun (WGS) entry which is preliminary data.</text>
</comment>
<proteinExistence type="predicted"/>
<dbReference type="OMA" id="FSHEPPA"/>
<dbReference type="InParanoid" id="A8NCF7"/>
<dbReference type="RefSeq" id="XP_001832501.1">
    <property type="nucleotide sequence ID" value="XM_001832449.1"/>
</dbReference>
<dbReference type="GeneID" id="6008988"/>
<keyword evidence="1" id="KW-0732">Signal</keyword>
<gene>
    <name evidence="2" type="ORF">CC1G_03515</name>
</gene>
<dbReference type="OrthoDB" id="4584900at2759"/>
<protein>
    <submittedName>
        <fullName evidence="2">Uncharacterized protein</fullName>
    </submittedName>
</protein>
<feature type="chain" id="PRO_5002724164" evidence="1">
    <location>
        <begin position="19"/>
        <end position="284"/>
    </location>
</feature>
<keyword evidence="3" id="KW-1185">Reference proteome</keyword>
<name>A8NCF7_COPC7</name>
<dbReference type="VEuPathDB" id="FungiDB:CC1G_03515"/>
<dbReference type="KEGG" id="cci:CC1G_03515"/>
<accession>A8NCF7</accession>
<dbReference type="AlphaFoldDB" id="A8NCF7"/>
<sequence>MKFQLVATLLVLASPALSWGVKRDVAQESVAGLTNAERLARGLPLNPPVIRGSKIARQAASPVPVPVAAAAAIPTSTSVNAYIEVRAVEPEQSRIRRNFAGIKSKSIGWVSSTRDEDGVYVSTTKRSERLVVKVDTQELQKGRGYLKSTNTSDPYPYIGGIVPDTREVWDKGSNSTALLVGTEKTPRGVGSISVGYSYNTTETLKEEFDAQSALWKLNPTTKELSAVWLNDDGTKHDALISGVEVKTVKSKDSEGDNEVFQLFLLSNLTEKSVLPELKFYFVPV</sequence>
<evidence type="ECO:0000313" key="3">
    <source>
        <dbReference type="Proteomes" id="UP000001861"/>
    </source>
</evidence>
<evidence type="ECO:0000313" key="2">
    <source>
        <dbReference type="EMBL" id="EAU89250.1"/>
    </source>
</evidence>
<dbReference type="Proteomes" id="UP000001861">
    <property type="component" value="Unassembled WGS sequence"/>
</dbReference>
<dbReference type="EMBL" id="AACS02000009">
    <property type="protein sequence ID" value="EAU89250.1"/>
    <property type="molecule type" value="Genomic_DNA"/>
</dbReference>
<reference evidence="2 3" key="1">
    <citation type="journal article" date="2010" name="Proc. Natl. Acad. Sci. U.S.A.">
        <title>Insights into evolution of multicellular fungi from the assembled chromosomes of the mushroom Coprinopsis cinerea (Coprinus cinereus).</title>
        <authorList>
            <person name="Stajich J.E."/>
            <person name="Wilke S.K."/>
            <person name="Ahren D."/>
            <person name="Au C.H."/>
            <person name="Birren B.W."/>
            <person name="Borodovsky M."/>
            <person name="Burns C."/>
            <person name="Canback B."/>
            <person name="Casselton L.A."/>
            <person name="Cheng C.K."/>
            <person name="Deng J."/>
            <person name="Dietrich F.S."/>
            <person name="Fargo D.C."/>
            <person name="Farman M.L."/>
            <person name="Gathman A.C."/>
            <person name="Goldberg J."/>
            <person name="Guigo R."/>
            <person name="Hoegger P.J."/>
            <person name="Hooker J.B."/>
            <person name="Huggins A."/>
            <person name="James T.Y."/>
            <person name="Kamada T."/>
            <person name="Kilaru S."/>
            <person name="Kodira C."/>
            <person name="Kues U."/>
            <person name="Kupfer D."/>
            <person name="Kwan H.S."/>
            <person name="Lomsadze A."/>
            <person name="Li W."/>
            <person name="Lilly W.W."/>
            <person name="Ma L.J."/>
            <person name="Mackey A.J."/>
            <person name="Manning G."/>
            <person name="Martin F."/>
            <person name="Muraguchi H."/>
            <person name="Natvig D.O."/>
            <person name="Palmerini H."/>
            <person name="Ramesh M.A."/>
            <person name="Rehmeyer C.J."/>
            <person name="Roe B.A."/>
            <person name="Shenoy N."/>
            <person name="Stanke M."/>
            <person name="Ter-Hovhannisyan V."/>
            <person name="Tunlid A."/>
            <person name="Velagapudi R."/>
            <person name="Vision T.J."/>
            <person name="Zeng Q."/>
            <person name="Zolan M.E."/>
            <person name="Pukkila P.J."/>
        </authorList>
    </citation>
    <scope>NUCLEOTIDE SEQUENCE [LARGE SCALE GENOMIC DNA]</scope>
    <source>
        <strain evidence="3">Okayama-7 / 130 / ATCC MYA-4618 / FGSC 9003</strain>
    </source>
</reference>
<feature type="signal peptide" evidence="1">
    <location>
        <begin position="1"/>
        <end position="18"/>
    </location>
</feature>
<evidence type="ECO:0000256" key="1">
    <source>
        <dbReference type="SAM" id="SignalP"/>
    </source>
</evidence>
<organism evidence="2 3">
    <name type="scientific">Coprinopsis cinerea (strain Okayama-7 / 130 / ATCC MYA-4618 / FGSC 9003)</name>
    <name type="common">Inky cap fungus</name>
    <name type="synonym">Hormographiella aspergillata</name>
    <dbReference type="NCBI Taxonomy" id="240176"/>
    <lineage>
        <taxon>Eukaryota</taxon>
        <taxon>Fungi</taxon>
        <taxon>Dikarya</taxon>
        <taxon>Basidiomycota</taxon>
        <taxon>Agaricomycotina</taxon>
        <taxon>Agaricomycetes</taxon>
        <taxon>Agaricomycetidae</taxon>
        <taxon>Agaricales</taxon>
        <taxon>Agaricineae</taxon>
        <taxon>Psathyrellaceae</taxon>
        <taxon>Coprinopsis</taxon>
    </lineage>
</organism>